<reference evidence="1 2" key="2">
    <citation type="journal article" date="2022" name="Mol. Ecol. Resour.">
        <title>The genomes of chicory, endive, great burdock and yacon provide insights into Asteraceae paleo-polyploidization history and plant inulin production.</title>
        <authorList>
            <person name="Fan W."/>
            <person name="Wang S."/>
            <person name="Wang H."/>
            <person name="Wang A."/>
            <person name="Jiang F."/>
            <person name="Liu H."/>
            <person name="Zhao H."/>
            <person name="Xu D."/>
            <person name="Zhang Y."/>
        </authorList>
    </citation>
    <scope>NUCLEOTIDE SEQUENCE [LARGE SCALE GENOMIC DNA]</scope>
    <source>
        <strain evidence="2">cv. Yunnan</strain>
        <tissue evidence="1">Leaves</tissue>
    </source>
</reference>
<reference evidence="2" key="1">
    <citation type="journal article" date="2022" name="Mol. Ecol. Resour.">
        <title>The genomes of chicory, endive, great burdock and yacon provide insights into Asteraceae palaeo-polyploidization history and plant inulin production.</title>
        <authorList>
            <person name="Fan W."/>
            <person name="Wang S."/>
            <person name="Wang H."/>
            <person name="Wang A."/>
            <person name="Jiang F."/>
            <person name="Liu H."/>
            <person name="Zhao H."/>
            <person name="Xu D."/>
            <person name="Zhang Y."/>
        </authorList>
    </citation>
    <scope>NUCLEOTIDE SEQUENCE [LARGE SCALE GENOMIC DNA]</scope>
    <source>
        <strain evidence="2">cv. Yunnan</strain>
    </source>
</reference>
<protein>
    <submittedName>
        <fullName evidence="1">Uncharacterized protein</fullName>
    </submittedName>
</protein>
<sequence>MICFDAGFNDSPPQSLSGTRIFAGYNKSTRIFDIHCAGRDFEQRSTIQGNKEGQSVSLCSGIISSIAFSPSHTGMLARGSCSQTTSMHRKDNMEQLYVLHG</sequence>
<dbReference type="Proteomes" id="UP001056120">
    <property type="component" value="Linkage Group LG11"/>
</dbReference>
<evidence type="ECO:0000313" key="2">
    <source>
        <dbReference type="Proteomes" id="UP001056120"/>
    </source>
</evidence>
<name>A0ACB9HRB7_9ASTR</name>
<evidence type="ECO:0000313" key="1">
    <source>
        <dbReference type="EMBL" id="KAI3798270.1"/>
    </source>
</evidence>
<organism evidence="1 2">
    <name type="scientific">Smallanthus sonchifolius</name>
    <dbReference type="NCBI Taxonomy" id="185202"/>
    <lineage>
        <taxon>Eukaryota</taxon>
        <taxon>Viridiplantae</taxon>
        <taxon>Streptophyta</taxon>
        <taxon>Embryophyta</taxon>
        <taxon>Tracheophyta</taxon>
        <taxon>Spermatophyta</taxon>
        <taxon>Magnoliopsida</taxon>
        <taxon>eudicotyledons</taxon>
        <taxon>Gunneridae</taxon>
        <taxon>Pentapetalae</taxon>
        <taxon>asterids</taxon>
        <taxon>campanulids</taxon>
        <taxon>Asterales</taxon>
        <taxon>Asteraceae</taxon>
        <taxon>Asteroideae</taxon>
        <taxon>Heliantheae alliance</taxon>
        <taxon>Millerieae</taxon>
        <taxon>Smallanthus</taxon>
    </lineage>
</organism>
<dbReference type="EMBL" id="CM042028">
    <property type="protein sequence ID" value="KAI3798270.1"/>
    <property type="molecule type" value="Genomic_DNA"/>
</dbReference>
<accession>A0ACB9HRB7</accession>
<gene>
    <name evidence="1" type="ORF">L1987_33541</name>
</gene>
<keyword evidence="2" id="KW-1185">Reference proteome</keyword>
<proteinExistence type="predicted"/>
<comment type="caution">
    <text evidence="1">The sequence shown here is derived from an EMBL/GenBank/DDBJ whole genome shotgun (WGS) entry which is preliminary data.</text>
</comment>